<sequence>MRSPRPRHALDSFGPRERMIAELRPFLKRLLWVAVVLVGLLAAGTAAYVVFEDVSIWNGFLWSLDTVATEGARNAPQTLAGEITWVLLIVFGVGTLLYALVTVVEVLVSGHLRTLLDERRELRAIDSLTNHVIICGYGRVGRQVVRDLEAAGEPHVVIDERPENEEEARALGVRFIPGTSSDDAMLRRAGIKQARALIACVDSDAENVFIVLSARQLSPDLPIIARAARWDTEPKLTAAGATRVISPYRTSGSEMARAALTPQIFAAIDVAAEYRLEEIEVEPRSEAVGRDLVEVRGEAIVVGIRHADGSFQPQPPGSTALCAGDVLVALGQPHTLKRLEGALAPNRSAERT</sequence>
<dbReference type="InterPro" id="IPR036721">
    <property type="entry name" value="RCK_C_sf"/>
</dbReference>
<dbReference type="Pfam" id="PF02254">
    <property type="entry name" value="TrkA_N"/>
    <property type="match status" value="1"/>
</dbReference>
<evidence type="ECO:0000256" key="1">
    <source>
        <dbReference type="SAM" id="Phobius"/>
    </source>
</evidence>
<dbReference type="PANTHER" id="PTHR43833:SF9">
    <property type="entry name" value="POTASSIUM CHANNEL PROTEIN YUGO-RELATED"/>
    <property type="match status" value="1"/>
</dbReference>
<name>A0A6J7CGQ2_9ZZZZ</name>
<feature type="transmembrane region" description="Helical" evidence="1">
    <location>
        <begin position="83"/>
        <end position="108"/>
    </location>
</feature>
<dbReference type="InterPro" id="IPR036291">
    <property type="entry name" value="NAD(P)-bd_dom_sf"/>
</dbReference>
<reference evidence="4" key="1">
    <citation type="submission" date="2020-05" db="EMBL/GenBank/DDBJ databases">
        <authorList>
            <person name="Chiriac C."/>
            <person name="Salcher M."/>
            <person name="Ghai R."/>
            <person name="Kavagutti S V."/>
        </authorList>
    </citation>
    <scope>NUCLEOTIDE SEQUENCE</scope>
</reference>
<dbReference type="InterPro" id="IPR003148">
    <property type="entry name" value="RCK_N"/>
</dbReference>
<feature type="domain" description="RCK C-terminal" evidence="3">
    <location>
        <begin position="262"/>
        <end position="345"/>
    </location>
</feature>
<dbReference type="Gene3D" id="1.10.287.70">
    <property type="match status" value="1"/>
</dbReference>
<evidence type="ECO:0000259" key="3">
    <source>
        <dbReference type="PROSITE" id="PS51202"/>
    </source>
</evidence>
<dbReference type="PANTHER" id="PTHR43833">
    <property type="entry name" value="POTASSIUM CHANNEL PROTEIN 2-RELATED-RELATED"/>
    <property type="match status" value="1"/>
</dbReference>
<accession>A0A6J7CGQ2</accession>
<feature type="transmembrane region" description="Helical" evidence="1">
    <location>
        <begin position="30"/>
        <end position="51"/>
    </location>
</feature>
<dbReference type="Gene3D" id="3.40.50.720">
    <property type="entry name" value="NAD(P)-binding Rossmann-like Domain"/>
    <property type="match status" value="1"/>
</dbReference>
<proteinExistence type="predicted"/>
<dbReference type="Gene3D" id="3.30.70.1450">
    <property type="entry name" value="Regulator of K+ conductance, C-terminal domain"/>
    <property type="match status" value="1"/>
</dbReference>
<feature type="domain" description="RCK N-terminal" evidence="2">
    <location>
        <begin position="129"/>
        <end position="246"/>
    </location>
</feature>
<dbReference type="PROSITE" id="PS51201">
    <property type="entry name" value="RCK_N"/>
    <property type="match status" value="1"/>
</dbReference>
<protein>
    <submittedName>
        <fullName evidence="4">Unannotated protein</fullName>
    </submittedName>
</protein>
<dbReference type="InterPro" id="IPR006037">
    <property type="entry name" value="RCK_C"/>
</dbReference>
<keyword evidence="1" id="KW-0812">Transmembrane</keyword>
<organism evidence="4">
    <name type="scientific">freshwater metagenome</name>
    <dbReference type="NCBI Taxonomy" id="449393"/>
    <lineage>
        <taxon>unclassified sequences</taxon>
        <taxon>metagenomes</taxon>
        <taxon>ecological metagenomes</taxon>
    </lineage>
</organism>
<dbReference type="PROSITE" id="PS51202">
    <property type="entry name" value="RCK_C"/>
    <property type="match status" value="1"/>
</dbReference>
<keyword evidence="1" id="KW-0472">Membrane</keyword>
<dbReference type="SUPFAM" id="SSF116726">
    <property type="entry name" value="TrkA C-terminal domain-like"/>
    <property type="match status" value="1"/>
</dbReference>
<dbReference type="AlphaFoldDB" id="A0A6J7CGQ2"/>
<dbReference type="Pfam" id="PF02080">
    <property type="entry name" value="TrkA_C"/>
    <property type="match status" value="1"/>
</dbReference>
<evidence type="ECO:0000259" key="2">
    <source>
        <dbReference type="PROSITE" id="PS51201"/>
    </source>
</evidence>
<dbReference type="GO" id="GO:0006813">
    <property type="term" value="P:potassium ion transport"/>
    <property type="evidence" value="ECO:0007669"/>
    <property type="project" value="InterPro"/>
</dbReference>
<dbReference type="SUPFAM" id="SSF51735">
    <property type="entry name" value="NAD(P)-binding Rossmann-fold domains"/>
    <property type="match status" value="1"/>
</dbReference>
<dbReference type="SUPFAM" id="SSF81324">
    <property type="entry name" value="Voltage-gated potassium channels"/>
    <property type="match status" value="1"/>
</dbReference>
<keyword evidence="1" id="KW-1133">Transmembrane helix</keyword>
<dbReference type="EMBL" id="CAFBLQ010000003">
    <property type="protein sequence ID" value="CAB4857447.1"/>
    <property type="molecule type" value="Genomic_DNA"/>
</dbReference>
<dbReference type="GO" id="GO:0008324">
    <property type="term" value="F:monoatomic cation transmembrane transporter activity"/>
    <property type="evidence" value="ECO:0007669"/>
    <property type="project" value="InterPro"/>
</dbReference>
<evidence type="ECO:0000313" key="4">
    <source>
        <dbReference type="EMBL" id="CAB4857447.1"/>
    </source>
</evidence>
<dbReference type="InterPro" id="IPR050721">
    <property type="entry name" value="Trk_Ktr_HKT_K-transport"/>
</dbReference>
<gene>
    <name evidence="4" type="ORF">UFOPK3423_00051</name>
</gene>